<dbReference type="Proteomes" id="UP000040576">
    <property type="component" value="Unassembled WGS sequence"/>
</dbReference>
<proteinExistence type="inferred from homology"/>
<dbReference type="PRINTS" id="PR00039">
    <property type="entry name" value="HTHLYSR"/>
</dbReference>
<dbReference type="SUPFAM" id="SSF53850">
    <property type="entry name" value="Periplasmic binding protein-like II"/>
    <property type="match status" value="1"/>
</dbReference>
<dbReference type="CDD" id="cd08438">
    <property type="entry name" value="PBP2_CidR"/>
    <property type="match status" value="1"/>
</dbReference>
<evidence type="ECO:0000313" key="6">
    <source>
        <dbReference type="EMBL" id="CEE03219.1"/>
    </source>
</evidence>
<dbReference type="GO" id="GO:0005829">
    <property type="term" value="C:cytosol"/>
    <property type="evidence" value="ECO:0007669"/>
    <property type="project" value="TreeGrafter"/>
</dbReference>
<dbReference type="InterPro" id="IPR000847">
    <property type="entry name" value="LysR_HTH_N"/>
</dbReference>
<evidence type="ECO:0000256" key="2">
    <source>
        <dbReference type="ARBA" id="ARBA00023015"/>
    </source>
</evidence>
<dbReference type="InterPro" id="IPR005119">
    <property type="entry name" value="LysR_subst-bd"/>
</dbReference>
<evidence type="ECO:0000256" key="1">
    <source>
        <dbReference type="ARBA" id="ARBA00009437"/>
    </source>
</evidence>
<dbReference type="PANTHER" id="PTHR30419">
    <property type="entry name" value="HTH-TYPE TRANSCRIPTIONAL REGULATOR YBHD"/>
    <property type="match status" value="1"/>
</dbReference>
<dbReference type="FunFam" id="1.10.10.10:FF:000001">
    <property type="entry name" value="LysR family transcriptional regulator"/>
    <property type="match status" value="1"/>
</dbReference>
<evidence type="ECO:0000313" key="7">
    <source>
        <dbReference type="EMBL" id="KIO73694.1"/>
    </source>
</evidence>
<gene>
    <name evidence="7" type="ORF">B4167_1937</name>
    <name evidence="6" type="ORF">BT1A1_3438</name>
</gene>
<dbReference type="InterPro" id="IPR036388">
    <property type="entry name" value="WH-like_DNA-bd_sf"/>
</dbReference>
<dbReference type="InterPro" id="IPR036390">
    <property type="entry name" value="WH_DNA-bd_sf"/>
</dbReference>
<evidence type="ECO:0000256" key="3">
    <source>
        <dbReference type="ARBA" id="ARBA00023125"/>
    </source>
</evidence>
<dbReference type="EMBL" id="CCRF01000102">
    <property type="protein sequence ID" value="CEE03219.1"/>
    <property type="molecule type" value="Genomic_DNA"/>
</dbReference>
<sequence>MELRDLQAFVAVVQYGNFTRAAEALYISQPTLSKSIQKLEASLKADLLCRTTRQLQLTDIGGVVYEHAQKILHSVLELERSIQDVRNVKSGKIKFGIPPLIGTLFFPEIARKFHEKYPNITLELVEKGAKLIGELVLSGEVDLAIVVLPVENEQFTILPFFENEFVVYVNAEHPLASRSAVTLPELKNEQFITFTAEFALHDFVIRACQSEGFQPQIAYKSSQWDLIFELIALNLGITILPKAIYAKQTNKNVKIIPFETNQLMWQLGIVTLKDSYQSYALKELLTVIQTEIWSWQKIF</sequence>
<dbReference type="GO" id="GO:0003700">
    <property type="term" value="F:DNA-binding transcription factor activity"/>
    <property type="evidence" value="ECO:0007669"/>
    <property type="project" value="InterPro"/>
</dbReference>
<name>A0A090KWV7_9BACI</name>
<evidence type="ECO:0000313" key="8">
    <source>
        <dbReference type="Proteomes" id="UP000032076"/>
    </source>
</evidence>
<dbReference type="EMBL" id="JXLU01000028">
    <property type="protein sequence ID" value="KIO73694.1"/>
    <property type="molecule type" value="Genomic_DNA"/>
</dbReference>
<dbReference type="AlphaFoldDB" id="A0A090KWV7"/>
<protein>
    <submittedName>
        <fullName evidence="6">LysR family transcriptional regulator</fullName>
    </submittedName>
</protein>
<dbReference type="Proteomes" id="UP000032076">
    <property type="component" value="Unassembled WGS sequence"/>
</dbReference>
<dbReference type="GO" id="GO:0003677">
    <property type="term" value="F:DNA binding"/>
    <property type="evidence" value="ECO:0007669"/>
    <property type="project" value="UniProtKB-KW"/>
</dbReference>
<evidence type="ECO:0000313" key="9">
    <source>
        <dbReference type="Proteomes" id="UP000040576"/>
    </source>
</evidence>
<keyword evidence="3" id="KW-0238">DNA-binding</keyword>
<evidence type="ECO:0000256" key="4">
    <source>
        <dbReference type="ARBA" id="ARBA00023163"/>
    </source>
</evidence>
<feature type="domain" description="HTH lysR-type" evidence="5">
    <location>
        <begin position="1"/>
        <end position="58"/>
    </location>
</feature>
<dbReference type="Pfam" id="PF00126">
    <property type="entry name" value="HTH_1"/>
    <property type="match status" value="1"/>
</dbReference>
<dbReference type="PATRIC" id="fig|35841.6.peg.118"/>
<organism evidence="6 9">
    <name type="scientific">Caldibacillus thermoamylovorans</name>
    <dbReference type="NCBI Taxonomy" id="35841"/>
    <lineage>
        <taxon>Bacteria</taxon>
        <taxon>Bacillati</taxon>
        <taxon>Bacillota</taxon>
        <taxon>Bacilli</taxon>
        <taxon>Bacillales</taxon>
        <taxon>Bacillaceae</taxon>
        <taxon>Caldibacillus</taxon>
    </lineage>
</organism>
<dbReference type="STRING" id="35841.B4167_1937"/>
<reference evidence="6 9" key="1">
    <citation type="submission" date="2014-07" db="EMBL/GenBank/DDBJ databases">
        <authorList>
            <person name="Wibberg Daniel"/>
        </authorList>
    </citation>
    <scope>NUCLEOTIDE SEQUENCE [LARGE SCALE GENOMIC DNA]</scope>
</reference>
<dbReference type="SUPFAM" id="SSF46785">
    <property type="entry name" value="Winged helix' DNA-binding domain"/>
    <property type="match status" value="1"/>
</dbReference>
<comment type="similarity">
    <text evidence="1">Belongs to the LysR transcriptional regulatory family.</text>
</comment>
<keyword evidence="2" id="KW-0805">Transcription regulation</keyword>
<dbReference type="RefSeq" id="WP_034773420.1">
    <property type="nucleotide sequence ID" value="NZ_CCRF01000102.1"/>
</dbReference>
<dbReference type="KEGG" id="bthv:CQJ30_18655"/>
<evidence type="ECO:0000259" key="5">
    <source>
        <dbReference type="PROSITE" id="PS50931"/>
    </source>
</evidence>
<reference evidence="7 8" key="2">
    <citation type="submission" date="2015-01" db="EMBL/GenBank/DDBJ databases">
        <title>Draft Genome Sequences of Four Bacillus thermoamylovorans Strains, Isolated From Food Products.</title>
        <authorList>
            <person name="Krawcyk A.O."/>
            <person name="Berendsen E.M."/>
            <person name="Eijlander R.T."/>
            <person name="de Jong A."/>
            <person name="Wells-Bennik M."/>
            <person name="Kuipers O.P."/>
        </authorList>
    </citation>
    <scope>NUCLEOTIDE SEQUENCE [LARGE SCALE GENOMIC DNA]</scope>
    <source>
        <strain evidence="7 8">B4167</strain>
    </source>
</reference>
<dbReference type="PROSITE" id="PS50931">
    <property type="entry name" value="HTH_LYSR"/>
    <property type="match status" value="1"/>
</dbReference>
<dbReference type="OrthoDB" id="9803735at2"/>
<dbReference type="Gene3D" id="3.40.190.290">
    <property type="match status" value="1"/>
</dbReference>
<dbReference type="PANTHER" id="PTHR30419:SF8">
    <property type="entry name" value="NITROGEN ASSIMILATION TRANSCRIPTIONAL ACTIVATOR-RELATED"/>
    <property type="match status" value="1"/>
</dbReference>
<dbReference type="Gene3D" id="1.10.10.10">
    <property type="entry name" value="Winged helix-like DNA-binding domain superfamily/Winged helix DNA-binding domain"/>
    <property type="match status" value="1"/>
</dbReference>
<keyword evidence="4" id="KW-0804">Transcription</keyword>
<dbReference type="Pfam" id="PF03466">
    <property type="entry name" value="LysR_substrate"/>
    <property type="match status" value="1"/>
</dbReference>
<dbReference type="InterPro" id="IPR050950">
    <property type="entry name" value="HTH-type_LysR_regulators"/>
</dbReference>
<dbReference type="GeneID" id="92962829"/>
<dbReference type="eggNOG" id="COG0583">
    <property type="taxonomic scope" value="Bacteria"/>
</dbReference>
<keyword evidence="9" id="KW-1185">Reference proteome</keyword>
<accession>A0A090KWV7</accession>